<dbReference type="PANTHER" id="PTHR42790:SF19">
    <property type="entry name" value="KYNURENINE_ALPHA-AMINOADIPATE AMINOTRANSFERASE, MITOCHONDRIAL"/>
    <property type="match status" value="1"/>
</dbReference>
<organism evidence="6 7">
    <name type="scientific">Burkholderia plantarii</name>
    <dbReference type="NCBI Taxonomy" id="41899"/>
    <lineage>
        <taxon>Bacteria</taxon>
        <taxon>Pseudomonadati</taxon>
        <taxon>Pseudomonadota</taxon>
        <taxon>Betaproteobacteria</taxon>
        <taxon>Burkholderiales</taxon>
        <taxon>Burkholderiaceae</taxon>
        <taxon>Burkholderia</taxon>
    </lineage>
</organism>
<sequence length="433" mass="46399">MQREEGALTTQATAAASRLSVMNFLNEAANDYPRAISFASGRPAEQFFSLEGWLAAVPDYQAHAARAAGQSVTQAGRLLAQYGRTAGIINALMAEQLGRDEGVACEAAQVVVTAGCQEALALLVPALCRAPGDVMLARNPTYIGITGVADFAGIEILPIECEDGESWEQALARVAAALRREGKTARGFYLTPEFDNPTGTVLDEAERRSIIAGCLEHRIVALEDNPYGMFRYDGTSTAPMFSLDPAGCVIYLATYSKTLCPAVRVGAAVLPRRLFGSEAAAGRLRAELSERKSFVTVNTSQVTQALVGGVLLREAGSLARLVEAPRAFYRGNRDTLVGALERAFDGGRGAVRWNRPDGGFFLGVTLPFEFGQRETVECARDHGVIVMPMTFFSLDGTRRDEVRLAFSNAGPEAIEDGVRRFAGYVDAKRGAAA</sequence>
<keyword evidence="7" id="KW-1185">Reference proteome</keyword>
<dbReference type="Gene3D" id="3.40.640.10">
    <property type="entry name" value="Type I PLP-dependent aspartate aminotransferase-like (Major domain)"/>
    <property type="match status" value="1"/>
</dbReference>
<name>A0A0B6S159_BURPL</name>
<keyword evidence="4" id="KW-0663">Pyridoxal phosphate</keyword>
<dbReference type="InterPro" id="IPR015424">
    <property type="entry name" value="PyrdxlP-dep_Trfase"/>
</dbReference>
<dbReference type="EMBL" id="CP002580">
    <property type="protein sequence ID" value="AJK45966.1"/>
    <property type="molecule type" value="Genomic_DNA"/>
</dbReference>
<evidence type="ECO:0000259" key="5">
    <source>
        <dbReference type="Pfam" id="PF00155"/>
    </source>
</evidence>
<keyword evidence="3 6" id="KW-0808">Transferase</keyword>
<dbReference type="InterPro" id="IPR004839">
    <property type="entry name" value="Aminotransferase_I/II_large"/>
</dbReference>
<dbReference type="InterPro" id="IPR015422">
    <property type="entry name" value="PyrdxlP-dep_Trfase_small"/>
</dbReference>
<dbReference type="Pfam" id="PF00155">
    <property type="entry name" value="Aminotran_1_2"/>
    <property type="match status" value="1"/>
</dbReference>
<protein>
    <submittedName>
        <fullName evidence="6">Aminotransferase, class I and II</fullName>
    </submittedName>
</protein>
<dbReference type="GO" id="GO:0030170">
    <property type="term" value="F:pyridoxal phosphate binding"/>
    <property type="evidence" value="ECO:0007669"/>
    <property type="project" value="InterPro"/>
</dbReference>
<dbReference type="KEGG" id="bgp:BGL_1c14500"/>
<accession>A0A0B6S159</accession>
<dbReference type="CDD" id="cd00609">
    <property type="entry name" value="AAT_like"/>
    <property type="match status" value="1"/>
</dbReference>
<evidence type="ECO:0000256" key="4">
    <source>
        <dbReference type="ARBA" id="ARBA00022898"/>
    </source>
</evidence>
<reference evidence="7" key="1">
    <citation type="submission" date="2011-03" db="EMBL/GenBank/DDBJ databases">
        <authorList>
            <person name="Voget S."/>
            <person name="Streit W.R."/>
            <person name="Jaeger K.E."/>
            <person name="Daniel R."/>
        </authorList>
    </citation>
    <scope>NUCLEOTIDE SEQUENCE [LARGE SCALE GENOMIC DNA]</scope>
    <source>
        <strain evidence="7">PG1</strain>
    </source>
</reference>
<dbReference type="Gene3D" id="3.90.1150.10">
    <property type="entry name" value="Aspartate Aminotransferase, domain 1"/>
    <property type="match status" value="1"/>
</dbReference>
<gene>
    <name evidence="6" type="ORF">BGL_1c14500</name>
</gene>
<evidence type="ECO:0000256" key="3">
    <source>
        <dbReference type="ARBA" id="ARBA00022679"/>
    </source>
</evidence>
<dbReference type="InterPro" id="IPR015421">
    <property type="entry name" value="PyrdxlP-dep_Trfase_major"/>
</dbReference>
<dbReference type="GO" id="GO:0008483">
    <property type="term" value="F:transaminase activity"/>
    <property type="evidence" value="ECO:0007669"/>
    <property type="project" value="UniProtKB-KW"/>
</dbReference>
<keyword evidence="2 6" id="KW-0032">Aminotransferase</keyword>
<dbReference type="InterPro" id="IPR050859">
    <property type="entry name" value="Class-I_PLP-dep_aminotransf"/>
</dbReference>
<dbReference type="PANTHER" id="PTHR42790">
    <property type="entry name" value="AMINOTRANSFERASE"/>
    <property type="match status" value="1"/>
</dbReference>
<feature type="domain" description="Aminotransferase class I/classII large" evidence="5">
    <location>
        <begin position="63"/>
        <end position="420"/>
    </location>
</feature>
<dbReference type="HOGENOM" id="CLU_017584_0_6_4"/>
<evidence type="ECO:0000313" key="6">
    <source>
        <dbReference type="EMBL" id="AJK45966.1"/>
    </source>
</evidence>
<dbReference type="Proteomes" id="UP000031838">
    <property type="component" value="Chromosome 1"/>
</dbReference>
<dbReference type="GO" id="GO:1901605">
    <property type="term" value="P:alpha-amino acid metabolic process"/>
    <property type="evidence" value="ECO:0007669"/>
    <property type="project" value="TreeGrafter"/>
</dbReference>
<evidence type="ECO:0000313" key="7">
    <source>
        <dbReference type="Proteomes" id="UP000031838"/>
    </source>
</evidence>
<dbReference type="AlphaFoldDB" id="A0A0B6S159"/>
<reference evidence="6 7" key="2">
    <citation type="journal article" date="2016" name="Appl. Microbiol. Biotechnol.">
        <title>Mutations improving production and secretion of extracellular lipase by Burkholderia glumae PG1.</title>
        <authorList>
            <person name="Knapp A."/>
            <person name="Voget S."/>
            <person name="Gao R."/>
            <person name="Zaburannyi N."/>
            <person name="Krysciak D."/>
            <person name="Breuer M."/>
            <person name="Hauer B."/>
            <person name="Streit W.R."/>
            <person name="Muller R."/>
            <person name="Daniel R."/>
            <person name="Jaeger K.E."/>
        </authorList>
    </citation>
    <scope>NUCLEOTIDE SEQUENCE [LARGE SCALE GENOMIC DNA]</scope>
    <source>
        <strain evidence="6 7">PG1</strain>
    </source>
</reference>
<comment type="cofactor">
    <cofactor evidence="1">
        <name>pyridoxal 5'-phosphate</name>
        <dbReference type="ChEBI" id="CHEBI:597326"/>
    </cofactor>
</comment>
<evidence type="ECO:0000256" key="1">
    <source>
        <dbReference type="ARBA" id="ARBA00001933"/>
    </source>
</evidence>
<dbReference type="SUPFAM" id="SSF53383">
    <property type="entry name" value="PLP-dependent transferases"/>
    <property type="match status" value="1"/>
</dbReference>
<evidence type="ECO:0000256" key="2">
    <source>
        <dbReference type="ARBA" id="ARBA00022576"/>
    </source>
</evidence>
<proteinExistence type="predicted"/>